<keyword evidence="2" id="KW-1185">Reference proteome</keyword>
<proteinExistence type="predicted"/>
<gene>
    <name evidence="1" type="primary">ORF1_1</name>
    <name evidence="1" type="ORF">CEXT_197311</name>
</gene>
<comment type="caution">
    <text evidence="1">The sequence shown here is derived from an EMBL/GenBank/DDBJ whole genome shotgun (WGS) entry which is preliminary data.</text>
</comment>
<protein>
    <submittedName>
        <fullName evidence="1">Nucleic-acid-binding protein from transposon X-element</fullName>
    </submittedName>
</protein>
<name>A0AAV4X386_CAEEX</name>
<accession>A0AAV4X386</accession>
<evidence type="ECO:0000313" key="2">
    <source>
        <dbReference type="Proteomes" id="UP001054945"/>
    </source>
</evidence>
<organism evidence="1 2">
    <name type="scientific">Caerostris extrusa</name>
    <name type="common">Bark spider</name>
    <name type="synonym">Caerostris bankana</name>
    <dbReference type="NCBI Taxonomy" id="172846"/>
    <lineage>
        <taxon>Eukaryota</taxon>
        <taxon>Metazoa</taxon>
        <taxon>Ecdysozoa</taxon>
        <taxon>Arthropoda</taxon>
        <taxon>Chelicerata</taxon>
        <taxon>Arachnida</taxon>
        <taxon>Araneae</taxon>
        <taxon>Araneomorphae</taxon>
        <taxon>Entelegynae</taxon>
        <taxon>Araneoidea</taxon>
        <taxon>Araneidae</taxon>
        <taxon>Caerostris</taxon>
    </lineage>
</organism>
<dbReference type="EMBL" id="BPLR01017135">
    <property type="protein sequence ID" value="GIY88974.1"/>
    <property type="molecule type" value="Genomic_DNA"/>
</dbReference>
<reference evidence="1 2" key="1">
    <citation type="submission" date="2021-06" db="EMBL/GenBank/DDBJ databases">
        <title>Caerostris extrusa draft genome.</title>
        <authorList>
            <person name="Kono N."/>
            <person name="Arakawa K."/>
        </authorList>
    </citation>
    <scope>NUCLEOTIDE SEQUENCE [LARGE SCALE GENOMIC DNA]</scope>
</reference>
<sequence length="274" mass="31076">MFRGITCVEINAVLKGLPKSTTTEEIKEELSEKGFTVEKIIEFHNLKTNVSIALWQIVRLEPMATKNFSITKLQYLSIKIEKYNRKPGPTQCFQCNFFHHSSANYHTAPRCLKCGSNYRTKDCHIKEKVEYPRCINCNELGHTAAWKGCSKYPKVKNTTNGNSTGTQTTFTSNKVNEKFSFANIVTRNNNNVIQNSVNPKTSSISPTLIQNLDEIIPHDIFKIIYILKEFINIFAGNNNTDHLFNQLQTANNPAGKLYLLLNGLANQPSMNNHV</sequence>
<dbReference type="AlphaFoldDB" id="A0AAV4X386"/>
<dbReference type="Proteomes" id="UP001054945">
    <property type="component" value="Unassembled WGS sequence"/>
</dbReference>
<evidence type="ECO:0000313" key="1">
    <source>
        <dbReference type="EMBL" id="GIY88974.1"/>
    </source>
</evidence>